<comment type="caution">
    <text evidence="1">The sequence shown here is derived from an EMBL/GenBank/DDBJ whole genome shotgun (WGS) entry which is preliminary data.</text>
</comment>
<name>K2NZP2_9HYPH</name>
<organism evidence="1 2">
    <name type="scientific">Nitratireductor indicus C115</name>
    <dbReference type="NCBI Taxonomy" id="1231190"/>
    <lineage>
        <taxon>Bacteria</taxon>
        <taxon>Pseudomonadati</taxon>
        <taxon>Pseudomonadota</taxon>
        <taxon>Alphaproteobacteria</taxon>
        <taxon>Hyphomicrobiales</taxon>
        <taxon>Phyllobacteriaceae</taxon>
        <taxon>Nitratireductor</taxon>
    </lineage>
</organism>
<dbReference type="AlphaFoldDB" id="K2NZP2"/>
<dbReference type="PATRIC" id="fig|1231190.3.peg.1093"/>
<sequence length="69" mass="8094">MTANFDVSQTIGLYRLLRLTKGYECRAAAHRQQMTDEQSQHRKRSVEGWKLGMEGIERRFAPRFGLIPR</sequence>
<protein>
    <submittedName>
        <fullName evidence="1">Uncharacterized protein</fullName>
    </submittedName>
</protein>
<evidence type="ECO:0000313" key="1">
    <source>
        <dbReference type="EMBL" id="EKF43404.1"/>
    </source>
</evidence>
<dbReference type="Proteomes" id="UP000007374">
    <property type="component" value="Unassembled WGS sequence"/>
</dbReference>
<evidence type="ECO:0000313" key="2">
    <source>
        <dbReference type="Proteomes" id="UP000007374"/>
    </source>
</evidence>
<dbReference type="EMBL" id="AMSI01000003">
    <property type="protein sequence ID" value="EKF43404.1"/>
    <property type="molecule type" value="Genomic_DNA"/>
</dbReference>
<proteinExistence type="predicted"/>
<accession>K2NZP2</accession>
<gene>
    <name evidence="1" type="ORF">NA8A_05213</name>
</gene>
<keyword evidence="2" id="KW-1185">Reference proteome</keyword>
<reference evidence="1 2" key="1">
    <citation type="journal article" date="2012" name="J. Bacteriol.">
        <title>Genome Sequence of Nitratireductor indicus Type Strain C115.</title>
        <authorList>
            <person name="Lai Q."/>
            <person name="Li G."/>
            <person name="Yu Z."/>
            <person name="Shao Z."/>
        </authorList>
    </citation>
    <scope>NUCLEOTIDE SEQUENCE [LARGE SCALE GENOMIC DNA]</scope>
    <source>
        <strain evidence="1 2">C115</strain>
    </source>
</reference>